<accession>A0A1G6QJT9</accession>
<evidence type="ECO:0000256" key="2">
    <source>
        <dbReference type="ARBA" id="ARBA00009142"/>
    </source>
</evidence>
<feature type="transmembrane region" description="Helical" evidence="6">
    <location>
        <begin position="73"/>
        <end position="92"/>
    </location>
</feature>
<feature type="transmembrane region" description="Helical" evidence="6">
    <location>
        <begin position="42"/>
        <end position="61"/>
    </location>
</feature>
<dbReference type="Pfam" id="PF01925">
    <property type="entry name" value="TauE"/>
    <property type="match status" value="1"/>
</dbReference>
<comment type="subcellular location">
    <subcellularLocation>
        <location evidence="6">Cell membrane</location>
        <topology evidence="6">Multi-pass membrane protein</topology>
    </subcellularLocation>
    <subcellularLocation>
        <location evidence="1">Membrane</location>
        <topology evidence="1">Multi-pass membrane protein</topology>
    </subcellularLocation>
</comment>
<feature type="transmembrane region" description="Helical" evidence="6">
    <location>
        <begin position="229"/>
        <end position="246"/>
    </location>
</feature>
<dbReference type="EMBL" id="FMZF01000004">
    <property type="protein sequence ID" value="SDC92593.1"/>
    <property type="molecule type" value="Genomic_DNA"/>
</dbReference>
<evidence type="ECO:0000256" key="5">
    <source>
        <dbReference type="ARBA" id="ARBA00023136"/>
    </source>
</evidence>
<comment type="similarity">
    <text evidence="2 6">Belongs to the 4-toluene sulfonate uptake permease (TSUP) (TC 2.A.102) family.</text>
</comment>
<keyword evidence="6" id="KW-1003">Cell membrane</keyword>
<evidence type="ECO:0000256" key="6">
    <source>
        <dbReference type="RuleBase" id="RU363041"/>
    </source>
</evidence>
<dbReference type="InterPro" id="IPR002781">
    <property type="entry name" value="TM_pro_TauE-like"/>
</dbReference>
<dbReference type="InterPro" id="IPR051598">
    <property type="entry name" value="TSUP/Inactive_protease-like"/>
</dbReference>
<dbReference type="Proteomes" id="UP000199416">
    <property type="component" value="Unassembled WGS sequence"/>
</dbReference>
<protein>
    <recommendedName>
        <fullName evidence="6">Probable membrane transporter protein</fullName>
    </recommendedName>
</protein>
<dbReference type="GO" id="GO:0005886">
    <property type="term" value="C:plasma membrane"/>
    <property type="evidence" value="ECO:0007669"/>
    <property type="project" value="UniProtKB-SubCell"/>
</dbReference>
<feature type="transmembrane region" description="Helical" evidence="6">
    <location>
        <begin position="197"/>
        <end position="217"/>
    </location>
</feature>
<keyword evidence="3 6" id="KW-0812">Transmembrane</keyword>
<dbReference type="OrthoDB" id="528320at2"/>
<keyword evidence="8" id="KW-1185">Reference proteome</keyword>
<dbReference type="PANTHER" id="PTHR43701">
    <property type="entry name" value="MEMBRANE TRANSPORTER PROTEIN MJ0441-RELATED"/>
    <property type="match status" value="1"/>
</dbReference>
<keyword evidence="5 6" id="KW-0472">Membrane</keyword>
<name>A0A1G6QJT9_9ACTN</name>
<evidence type="ECO:0000256" key="3">
    <source>
        <dbReference type="ARBA" id="ARBA00022692"/>
    </source>
</evidence>
<feature type="transmembrane region" description="Helical" evidence="6">
    <location>
        <begin position="252"/>
        <end position="272"/>
    </location>
</feature>
<dbReference type="STRING" id="1190417.SAMN05660690_2960"/>
<keyword evidence="4 6" id="KW-1133">Transmembrane helix</keyword>
<dbReference type="AlphaFoldDB" id="A0A1G6QJT9"/>
<sequence>MLIALTVALAVVVGLALGLLGGGGSILMVPLLVYVAGKDAEEAIALSLVVVGVTSAVSVIGHARSRRVRWRTGWLLGATGIVGAFAGGLIGAHLPGQLLMGGFAVLMMVTAVAMLRGRRSAAPESAGPSPGCSLLIGAGLGLVTGLLGAGGGFLIVPALTLLAGLPMTAAVGTSLLVIAMNSAAGLAGHLTAVPVDWALTGAVTAAAVAGSLLGARLVDRIPADALRRAFGWFVLLTGASVLVQQAPDGARLPLVTALLGVAGVMGICSAFVPRCPLRHAEIVGPRTAGA</sequence>
<proteinExistence type="inferred from homology"/>
<reference evidence="8" key="1">
    <citation type="submission" date="2016-10" db="EMBL/GenBank/DDBJ databases">
        <authorList>
            <person name="Varghese N."/>
            <person name="Submissions S."/>
        </authorList>
    </citation>
    <scope>NUCLEOTIDE SEQUENCE [LARGE SCALE GENOMIC DNA]</scope>
    <source>
        <strain evidence="8">DSM 45421</strain>
    </source>
</reference>
<organism evidence="7 8">
    <name type="scientific">Geodermatophilus telluris</name>
    <dbReference type="NCBI Taxonomy" id="1190417"/>
    <lineage>
        <taxon>Bacteria</taxon>
        <taxon>Bacillati</taxon>
        <taxon>Actinomycetota</taxon>
        <taxon>Actinomycetes</taxon>
        <taxon>Geodermatophilales</taxon>
        <taxon>Geodermatophilaceae</taxon>
        <taxon>Geodermatophilus</taxon>
    </lineage>
</organism>
<evidence type="ECO:0000313" key="8">
    <source>
        <dbReference type="Proteomes" id="UP000199416"/>
    </source>
</evidence>
<evidence type="ECO:0000256" key="4">
    <source>
        <dbReference type="ARBA" id="ARBA00022989"/>
    </source>
</evidence>
<dbReference type="PANTHER" id="PTHR43701:SF2">
    <property type="entry name" value="MEMBRANE TRANSPORTER PROTEIN YJNA-RELATED"/>
    <property type="match status" value="1"/>
</dbReference>
<feature type="transmembrane region" description="Helical" evidence="6">
    <location>
        <begin position="135"/>
        <end position="159"/>
    </location>
</feature>
<evidence type="ECO:0000313" key="7">
    <source>
        <dbReference type="EMBL" id="SDC92593.1"/>
    </source>
</evidence>
<evidence type="ECO:0000256" key="1">
    <source>
        <dbReference type="ARBA" id="ARBA00004141"/>
    </source>
</evidence>
<gene>
    <name evidence="7" type="ORF">SAMN05660690_2960</name>
</gene>
<dbReference type="RefSeq" id="WP_091366735.1">
    <property type="nucleotide sequence ID" value="NZ_FMZF01000004.1"/>
</dbReference>